<dbReference type="SUPFAM" id="SSF48065">
    <property type="entry name" value="DBL homology domain (DH-domain)"/>
    <property type="match status" value="1"/>
</dbReference>
<comment type="caution">
    <text evidence="26">The sequence shown here is derived from an EMBL/GenBank/DDBJ whole genome shotgun (WGS) entry which is preliminary data.</text>
</comment>
<feature type="domain" description="SH3" evidence="20">
    <location>
        <begin position="605"/>
        <end position="670"/>
    </location>
</feature>
<dbReference type="PANTHER" id="PTHR22826">
    <property type="entry name" value="RHO GUANINE EXCHANGE FACTOR-RELATED"/>
    <property type="match status" value="1"/>
</dbReference>
<dbReference type="InterPro" id="IPR035899">
    <property type="entry name" value="DBL_dom_sf"/>
</dbReference>
<dbReference type="Pfam" id="PF00621">
    <property type="entry name" value="RhoGEF"/>
    <property type="match status" value="1"/>
</dbReference>
<dbReference type="InterPro" id="IPR051336">
    <property type="entry name" value="RhoGEF_Guanine_NuclExch_SF"/>
</dbReference>
<dbReference type="InterPro" id="IPR000719">
    <property type="entry name" value="Prot_kinase_dom"/>
</dbReference>
<organism evidence="26 27">
    <name type="scientific">Willisornis vidua</name>
    <name type="common">Xingu scale-backed antbird</name>
    <dbReference type="NCBI Taxonomy" id="1566151"/>
    <lineage>
        <taxon>Eukaryota</taxon>
        <taxon>Metazoa</taxon>
        <taxon>Chordata</taxon>
        <taxon>Craniata</taxon>
        <taxon>Vertebrata</taxon>
        <taxon>Euteleostomi</taxon>
        <taxon>Archelosauria</taxon>
        <taxon>Archosauria</taxon>
        <taxon>Dinosauria</taxon>
        <taxon>Saurischia</taxon>
        <taxon>Theropoda</taxon>
        <taxon>Coelurosauria</taxon>
        <taxon>Aves</taxon>
        <taxon>Neognathae</taxon>
        <taxon>Neoaves</taxon>
        <taxon>Telluraves</taxon>
        <taxon>Australaves</taxon>
        <taxon>Passeriformes</taxon>
        <taxon>Thamnophilidae</taxon>
        <taxon>Willisornis</taxon>
    </lineage>
</organism>
<dbReference type="EMBL" id="WHWB01034410">
    <property type="protein sequence ID" value="KAJ7410351.1"/>
    <property type="molecule type" value="Genomic_DNA"/>
</dbReference>
<dbReference type="PANTHER" id="PTHR22826:SF49">
    <property type="entry name" value="KALIRIN"/>
    <property type="match status" value="1"/>
</dbReference>
<dbReference type="Pfam" id="PF00215">
    <property type="entry name" value="OMPdecase"/>
    <property type="match status" value="1"/>
</dbReference>
<dbReference type="SMART" id="SM00220">
    <property type="entry name" value="S_TKc"/>
    <property type="match status" value="1"/>
</dbReference>
<keyword evidence="9" id="KW-0677">Repeat</keyword>
<dbReference type="Pfam" id="PF23587">
    <property type="entry name" value="SH3_KALRN"/>
    <property type="match status" value="1"/>
</dbReference>
<dbReference type="Gene3D" id="1.10.510.10">
    <property type="entry name" value="Transferase(Phosphotransferase) domain 1"/>
    <property type="match status" value="1"/>
</dbReference>
<keyword evidence="12 17" id="KW-0067">ATP-binding</keyword>
<feature type="compositionally biased region" description="Basic and acidic residues" evidence="19">
    <location>
        <begin position="103"/>
        <end position="112"/>
    </location>
</feature>
<dbReference type="InterPro" id="IPR001452">
    <property type="entry name" value="SH3_domain"/>
</dbReference>
<evidence type="ECO:0000256" key="7">
    <source>
        <dbReference type="ARBA" id="ARBA00022490"/>
    </source>
</evidence>
<evidence type="ECO:0000256" key="15">
    <source>
        <dbReference type="ARBA" id="ARBA00023319"/>
    </source>
</evidence>
<feature type="compositionally biased region" description="Polar residues" evidence="19">
    <location>
        <begin position="576"/>
        <end position="586"/>
    </location>
</feature>
<dbReference type="InterPro" id="IPR036116">
    <property type="entry name" value="FN3_sf"/>
</dbReference>
<dbReference type="Pfam" id="PF00156">
    <property type="entry name" value="Pribosyltran"/>
    <property type="match status" value="1"/>
</dbReference>
<keyword evidence="15" id="KW-0393">Immunoglobulin domain</keyword>
<dbReference type="InterPro" id="IPR001754">
    <property type="entry name" value="OMPdeCOase_dom"/>
</dbReference>
<dbReference type="InterPro" id="IPR003598">
    <property type="entry name" value="Ig_sub2"/>
</dbReference>
<dbReference type="CDD" id="cd00160">
    <property type="entry name" value="RhoGEF"/>
    <property type="match status" value="1"/>
</dbReference>
<reference evidence="26" key="1">
    <citation type="submission" date="2019-10" db="EMBL/GenBank/DDBJ databases">
        <authorList>
            <person name="Soares A.E.R."/>
            <person name="Aleixo A."/>
            <person name="Schneider P."/>
            <person name="Miyaki C.Y."/>
            <person name="Schneider M.P."/>
            <person name="Mello C."/>
            <person name="Vasconcelos A.T.R."/>
        </authorList>
    </citation>
    <scope>NUCLEOTIDE SEQUENCE</scope>
    <source>
        <tissue evidence="26">Muscle</tissue>
    </source>
</reference>
<keyword evidence="8" id="KW-0344">Guanine-nucleotide releasing factor</keyword>
<dbReference type="InterPro" id="IPR008271">
    <property type="entry name" value="Ser/Thr_kinase_AS"/>
</dbReference>
<evidence type="ECO:0000256" key="14">
    <source>
        <dbReference type="ARBA" id="ARBA00023239"/>
    </source>
</evidence>
<dbReference type="Gene3D" id="1.20.900.10">
    <property type="entry name" value="Dbl homology (DH) domain"/>
    <property type="match status" value="1"/>
</dbReference>
<dbReference type="InterPro" id="IPR003599">
    <property type="entry name" value="Ig_sub"/>
</dbReference>
<dbReference type="InterPro" id="IPR003961">
    <property type="entry name" value="FN3_dom"/>
</dbReference>
<evidence type="ECO:0000256" key="6">
    <source>
        <dbReference type="ARBA" id="ARBA00022443"/>
    </source>
</evidence>
<dbReference type="InterPro" id="IPR000836">
    <property type="entry name" value="PRTase_dom"/>
</dbReference>
<evidence type="ECO:0000256" key="12">
    <source>
        <dbReference type="ARBA" id="ARBA00022840"/>
    </source>
</evidence>
<evidence type="ECO:0000259" key="24">
    <source>
        <dbReference type="PROSITE" id="PS50835"/>
    </source>
</evidence>
<dbReference type="Gene3D" id="2.30.29.30">
    <property type="entry name" value="Pleckstrin-homology domain (PH domain)/Phosphotyrosine-binding domain (PTB)"/>
    <property type="match status" value="1"/>
</dbReference>
<dbReference type="InterPro" id="IPR013098">
    <property type="entry name" value="Ig_I-set"/>
</dbReference>
<feature type="region of interest" description="Disordered" evidence="19">
    <location>
        <begin position="1"/>
        <end position="153"/>
    </location>
</feature>
<feature type="region of interest" description="Disordered" evidence="19">
    <location>
        <begin position="692"/>
        <end position="714"/>
    </location>
</feature>
<keyword evidence="11 18" id="KW-0210">Decarboxylase</keyword>
<dbReference type="InterPro" id="IPR011993">
    <property type="entry name" value="PH-like_dom_sf"/>
</dbReference>
<dbReference type="InterPro" id="IPR013785">
    <property type="entry name" value="Aldolase_TIM"/>
</dbReference>
<dbReference type="SMART" id="SM00326">
    <property type="entry name" value="SH3"/>
    <property type="match status" value="1"/>
</dbReference>
<dbReference type="CDD" id="cd11853">
    <property type="entry name" value="SH3_Kalirin_2"/>
    <property type="match status" value="1"/>
</dbReference>
<keyword evidence="10 17" id="KW-0547">Nucleotide-binding</keyword>
<dbReference type="InterPro" id="IPR036028">
    <property type="entry name" value="SH3-like_dom_sf"/>
</dbReference>
<dbReference type="Gene3D" id="2.60.40.10">
    <property type="entry name" value="Immunoglobulins"/>
    <property type="match status" value="2"/>
</dbReference>
<dbReference type="SUPFAM" id="SSF48726">
    <property type="entry name" value="Immunoglobulin"/>
    <property type="match status" value="1"/>
</dbReference>
<dbReference type="InterPro" id="IPR011060">
    <property type="entry name" value="RibuloseP-bd_barrel"/>
</dbReference>
<dbReference type="Gene3D" id="3.40.50.2020">
    <property type="match status" value="1"/>
</dbReference>
<evidence type="ECO:0000256" key="11">
    <source>
        <dbReference type="ARBA" id="ARBA00022793"/>
    </source>
</evidence>
<keyword evidence="7" id="KW-0963">Cytoplasm</keyword>
<comment type="similarity">
    <text evidence="3">In the N-terminal section; belongs to the purine/pyrimidine phosphoribosyltransferase family.</text>
</comment>
<evidence type="ECO:0000256" key="16">
    <source>
        <dbReference type="PROSITE-ProRule" id="PRU00192"/>
    </source>
</evidence>
<comment type="similarity">
    <text evidence="18">Belongs to the OMP decarboxylase family.</text>
</comment>
<dbReference type="PROSITE" id="PS00107">
    <property type="entry name" value="PROTEIN_KINASE_ATP"/>
    <property type="match status" value="1"/>
</dbReference>
<comment type="pathway">
    <text evidence="2 18">Pyrimidine metabolism; UMP biosynthesis via de novo pathway; UMP from orotate: step 2/2.</text>
</comment>
<feature type="domain" description="DH" evidence="22">
    <location>
        <begin position="214"/>
        <end position="389"/>
    </location>
</feature>
<evidence type="ECO:0000256" key="18">
    <source>
        <dbReference type="RuleBase" id="RU000512"/>
    </source>
</evidence>
<dbReference type="CDD" id="cd06223">
    <property type="entry name" value="PRTases_typeI"/>
    <property type="match status" value="1"/>
</dbReference>
<dbReference type="InterPro" id="IPR036179">
    <property type="entry name" value="Ig-like_dom_sf"/>
</dbReference>
<dbReference type="Gene3D" id="3.30.200.20">
    <property type="entry name" value="Phosphorylase Kinase, domain 1"/>
    <property type="match status" value="1"/>
</dbReference>
<dbReference type="PROSITE" id="PS50002">
    <property type="entry name" value="SH3"/>
    <property type="match status" value="1"/>
</dbReference>
<dbReference type="Pfam" id="PF00069">
    <property type="entry name" value="Pkinase"/>
    <property type="match status" value="1"/>
</dbReference>
<feature type="region of interest" description="Disordered" evidence="19">
    <location>
        <begin position="528"/>
        <end position="604"/>
    </location>
</feature>
<dbReference type="EC" id="4.1.1.23" evidence="18"/>
<protein>
    <recommendedName>
        <fullName evidence="18">Orotidine 5'-phosphate decarboxylase</fullName>
        <ecNumber evidence="18">4.1.1.23</ecNumber>
    </recommendedName>
</protein>
<dbReference type="InterPro" id="IPR007110">
    <property type="entry name" value="Ig-like_dom"/>
</dbReference>
<dbReference type="Gene3D" id="2.30.30.40">
    <property type="entry name" value="SH3 Domains"/>
    <property type="match status" value="1"/>
</dbReference>
<evidence type="ECO:0000256" key="5">
    <source>
        <dbReference type="ARBA" id="ARBA00009769"/>
    </source>
</evidence>
<evidence type="ECO:0000259" key="25">
    <source>
        <dbReference type="PROSITE" id="PS50853"/>
    </source>
</evidence>
<dbReference type="InterPro" id="IPR018089">
    <property type="entry name" value="OMPdecase_AS"/>
</dbReference>
<evidence type="ECO:0000256" key="10">
    <source>
        <dbReference type="ARBA" id="ARBA00022741"/>
    </source>
</evidence>
<dbReference type="SMART" id="SM00409">
    <property type="entry name" value="IG"/>
    <property type="match status" value="1"/>
</dbReference>
<feature type="compositionally biased region" description="Low complexity" evidence="19">
    <location>
        <begin position="141"/>
        <end position="152"/>
    </location>
</feature>
<evidence type="ECO:0000259" key="23">
    <source>
        <dbReference type="PROSITE" id="PS50011"/>
    </source>
</evidence>
<dbReference type="InterPro" id="IPR047053">
    <property type="entry name" value="Kalirin_TRIO_SH3_2"/>
</dbReference>
<gene>
    <name evidence="26" type="primary">KALRN</name>
    <name evidence="26" type="ORF">WISP_109002</name>
</gene>
<keyword evidence="27" id="KW-1185">Reference proteome</keyword>
<evidence type="ECO:0000256" key="4">
    <source>
        <dbReference type="ARBA" id="ARBA00006692"/>
    </source>
</evidence>
<dbReference type="PROSITE" id="PS00108">
    <property type="entry name" value="PROTEIN_KINASE_ST"/>
    <property type="match status" value="1"/>
</dbReference>
<evidence type="ECO:0000256" key="2">
    <source>
        <dbReference type="ARBA" id="ARBA00004861"/>
    </source>
</evidence>
<dbReference type="SUPFAM" id="SSF53271">
    <property type="entry name" value="PRTase-like"/>
    <property type="match status" value="1"/>
</dbReference>
<feature type="compositionally biased region" description="Polar residues" evidence="19">
    <location>
        <begin position="15"/>
        <end position="52"/>
    </location>
</feature>
<dbReference type="InterPro" id="IPR017441">
    <property type="entry name" value="Protein_kinase_ATP_BS"/>
</dbReference>
<comment type="subcellular location">
    <subcellularLocation>
        <location evidence="1">Cytoplasm</location>
    </subcellularLocation>
</comment>
<dbReference type="PROSITE" id="PS50010">
    <property type="entry name" value="DH_2"/>
    <property type="match status" value="1"/>
</dbReference>
<dbReference type="Pfam" id="PF22697">
    <property type="entry name" value="SOS1_NGEF_PH"/>
    <property type="match status" value="1"/>
</dbReference>
<dbReference type="InterPro" id="IPR055251">
    <property type="entry name" value="SOS1_NGEF_PH"/>
</dbReference>
<dbReference type="PROSITE" id="PS00156">
    <property type="entry name" value="OMPDECASE"/>
    <property type="match status" value="1"/>
</dbReference>
<dbReference type="InterPro" id="IPR001849">
    <property type="entry name" value="PH_domain"/>
</dbReference>
<dbReference type="NCBIfam" id="TIGR01740">
    <property type="entry name" value="pyrF"/>
    <property type="match status" value="1"/>
</dbReference>
<evidence type="ECO:0000256" key="13">
    <source>
        <dbReference type="ARBA" id="ARBA00022975"/>
    </source>
</evidence>
<dbReference type="SMART" id="SM00233">
    <property type="entry name" value="PH"/>
    <property type="match status" value="1"/>
</dbReference>
<keyword evidence="13 18" id="KW-0665">Pyrimidine biosynthesis</keyword>
<evidence type="ECO:0000259" key="21">
    <source>
        <dbReference type="PROSITE" id="PS50003"/>
    </source>
</evidence>
<evidence type="ECO:0000256" key="19">
    <source>
        <dbReference type="SAM" id="MobiDB-lite"/>
    </source>
</evidence>
<accession>A0ABQ9D0T7</accession>
<evidence type="ECO:0000256" key="3">
    <source>
        <dbReference type="ARBA" id="ARBA00006221"/>
    </source>
</evidence>
<feature type="compositionally biased region" description="Basic and acidic residues" evidence="19">
    <location>
        <begin position="589"/>
        <end position="598"/>
    </location>
</feature>
<sequence>MSSHLRRFLPDAYSVSANDNGGKSDSVANLQPQPSLNSIQSSPGPKRSTNTLKKWLTSPVRRLNSGKTESNIKKQKKVRDGRKSFDLGSPKTGDETTPQGDSADEKSKKGWGEDEPDEESHTPLPPPMKIFDNDPTQDEMSSSLLAARQSSSDVPTAADLVSAIEKLVKTKLTLEGGSYRGSLKDATGCLNEGMTPSTPPRNLEEEQKAKAMRGRMFVLNELVQTEKDYVKDLGTVVEGFMKRMEEKGVSEDMKGKDKIVFGNIHQIYDWHKDFFLAELEKCLQEPDRLAQLFIKHERRLHMYVVYCQNKPRSEYIVAEYETYFEEVQQEISQRLTISDFLIKPIQRITKYQLLLKDFLRYSEKAGLECSEVEKAVELMCLVPKRCNDMMNLGRLQGFEGKLTAQGKLLQQDTFYVTEQDSGVQSRPKERRVFLFEQIVIFSELLRKGSLTPGYMFKKSIKMNYLIIEENVDNDPCKFALMSRETSERVILQAANREIQQAWVQDINQVLDTQRDFLNALQSPIEYQRKESSSAVLRPQAGRVPQPNSRPHSSIPVGSEKPLKATSRNPSLPPLKISTSNGSTGYEHSQPGDKYEQSKPDLGGCNGTSSMVVIKDYYALKEDEICVNQGEVVQILAINQQNMFLVYQPANDHSPAAEGWIPGNILAPLTKSTTDNSDGSIKKSCSWHTLRMRKRAEKESSGKNEANGPRKSKDILGNKVSVKGFHFQLSLYGKQKPSWLWREPYKFSPTLDKATAEEKLKDISPNLVSGQSTSDMPQIINPNFIQEVAPEFLVPLVDITCLLGDTVMLQCKVCGRPKPTITWKGPDQNILDNDNSTATYTVSSCDSGELTLKICNLMPQDSGIYTCVATNEHGTASTSATIKVQGVPAAPNRPIAQERSCTSVILRWLPPSSTGNCTISGYTVEYREEGSQVWQQSVASTLDTYLVIEDLAPGCQYQFRVSASNPWGISLPSDPSEFVRLPEYDSAADGATISWKENFDLAYAELHEIGRGRFSIVKKCVHKATRKDVAVKFISKKMKKKEQAAHEAALLQHLQHPQYITIHDTYESPTSYILVLELMDDGRLLDYLMNHDELMEEKVAFYIRDTMEALQYLHNCRVAHLDIKPENLLIDLRIPVPRVKIIDLEDAVQITGHYHVHHLLGNPEFAAPEVIQGLPVSLSTDIWSIGVLTYVMLSGVSPFLDESKEETCINVCRVDFSFPHEYFSDVAGLLFGAAREAGLRYDCVCGVPYTALPLATIICSENQVPMLIRRKEAKDYGTKRMVEGNINPGETCLIIEDVVTSGSSVLETAEVLRKEGLKVTDAIVLLDREQGGKARLEEHGIHLHSVCTLSGVLEILQQQGEVAAEMVEKVKKFIEGNVFESVAQNGPAPMKRLCKELSFSARAQLPGVHPTAARLLKLMEKKQTNLCLSADVTSSKELLQLAASLGPSICILKTHIDILDDFTQEVVKELRMLADQHEFLVFEDRKFADIGNTVKHQYEGGVFRIASWADIINAHVVPGSGVVKGLKEVGLPLQRGCLLIAEMSSQGSLATGEYTKAAVQMAEENSDFVFGFISGSRVSKKPEFLHLTPGVQLQTGGDNLGQKYLSPKEVISEKGSDIIIVGRGILSVSDRLQEAEKYRKAAWECYMSRLGARAED</sequence>
<dbReference type="SUPFAM" id="SSF50729">
    <property type="entry name" value="PH domain-like"/>
    <property type="match status" value="1"/>
</dbReference>
<keyword evidence="14 18" id="KW-0456">Lyase</keyword>
<dbReference type="PROSITE" id="PS50011">
    <property type="entry name" value="PROTEIN_KINASE_DOM"/>
    <property type="match status" value="1"/>
</dbReference>
<comment type="similarity">
    <text evidence="4">Belongs to the protein kinase superfamily. CAMK Ser/Thr protein kinase family.</text>
</comment>
<dbReference type="InterPro" id="IPR000219">
    <property type="entry name" value="DH_dom"/>
</dbReference>
<proteinExistence type="inferred from homology"/>
<dbReference type="PROSITE" id="PS50003">
    <property type="entry name" value="PH_DOMAIN"/>
    <property type="match status" value="1"/>
</dbReference>
<dbReference type="SMART" id="SM00060">
    <property type="entry name" value="FN3"/>
    <property type="match status" value="1"/>
</dbReference>
<dbReference type="InterPro" id="IPR014732">
    <property type="entry name" value="OMPdecase"/>
</dbReference>
<dbReference type="SUPFAM" id="SSF49265">
    <property type="entry name" value="Fibronectin type III"/>
    <property type="match status" value="1"/>
</dbReference>
<dbReference type="CDD" id="cd13241">
    <property type="entry name" value="PH2_Kalirin_Trio_p63RhoGEF"/>
    <property type="match status" value="1"/>
</dbReference>
<dbReference type="PROSITE" id="PS50835">
    <property type="entry name" value="IG_LIKE"/>
    <property type="match status" value="1"/>
</dbReference>
<dbReference type="SUPFAM" id="SSF51366">
    <property type="entry name" value="Ribulose-phoshate binding barrel"/>
    <property type="match status" value="1"/>
</dbReference>
<feature type="domain" description="PH" evidence="21">
    <location>
        <begin position="401"/>
        <end position="511"/>
    </location>
</feature>
<evidence type="ECO:0000256" key="17">
    <source>
        <dbReference type="PROSITE-ProRule" id="PRU10141"/>
    </source>
</evidence>
<dbReference type="InterPro" id="IPR013783">
    <property type="entry name" value="Ig-like_fold"/>
</dbReference>
<keyword evidence="6 16" id="KW-0728">SH3 domain</keyword>
<evidence type="ECO:0000259" key="20">
    <source>
        <dbReference type="PROSITE" id="PS50002"/>
    </source>
</evidence>
<feature type="domain" description="Ig-like" evidence="24">
    <location>
        <begin position="789"/>
        <end position="882"/>
    </location>
</feature>
<dbReference type="Gene3D" id="3.20.20.70">
    <property type="entry name" value="Aldolase class I"/>
    <property type="match status" value="1"/>
</dbReference>
<feature type="binding site" evidence="17">
    <location>
        <position position="1031"/>
    </location>
    <ligand>
        <name>ATP</name>
        <dbReference type="ChEBI" id="CHEBI:30616"/>
    </ligand>
</feature>
<name>A0ABQ9D0T7_9PASS</name>
<evidence type="ECO:0000259" key="22">
    <source>
        <dbReference type="PROSITE" id="PS50010"/>
    </source>
</evidence>
<dbReference type="CDD" id="cd04725">
    <property type="entry name" value="OMP_decarboxylase_like"/>
    <property type="match status" value="1"/>
</dbReference>
<dbReference type="Pfam" id="PF00041">
    <property type="entry name" value="fn3"/>
    <property type="match status" value="1"/>
</dbReference>
<feature type="domain" description="Protein kinase" evidence="23">
    <location>
        <begin position="1002"/>
        <end position="1292"/>
    </location>
</feature>
<evidence type="ECO:0000256" key="9">
    <source>
        <dbReference type="ARBA" id="ARBA00022737"/>
    </source>
</evidence>
<dbReference type="SUPFAM" id="SSF50044">
    <property type="entry name" value="SH3-domain"/>
    <property type="match status" value="1"/>
</dbReference>
<dbReference type="InterPro" id="IPR011009">
    <property type="entry name" value="Kinase-like_dom_sf"/>
</dbReference>
<dbReference type="Proteomes" id="UP001145742">
    <property type="component" value="Unassembled WGS sequence"/>
</dbReference>
<dbReference type="SMART" id="SM00408">
    <property type="entry name" value="IGc2"/>
    <property type="match status" value="1"/>
</dbReference>
<dbReference type="InterPro" id="IPR029057">
    <property type="entry name" value="PRTase-like"/>
</dbReference>
<dbReference type="SMART" id="SM00325">
    <property type="entry name" value="RhoGEF"/>
    <property type="match status" value="1"/>
</dbReference>
<dbReference type="Pfam" id="PF16609">
    <property type="entry name" value="SH3-RhoG_link"/>
    <property type="match status" value="1"/>
</dbReference>
<evidence type="ECO:0000256" key="1">
    <source>
        <dbReference type="ARBA" id="ARBA00004496"/>
    </source>
</evidence>
<comment type="similarity">
    <text evidence="5">In the C-terminal section; belongs to the OMP decarboxylase family.</text>
</comment>
<evidence type="ECO:0000313" key="26">
    <source>
        <dbReference type="EMBL" id="KAJ7410351.1"/>
    </source>
</evidence>
<feature type="domain" description="Fibronectin type-III" evidence="25">
    <location>
        <begin position="889"/>
        <end position="983"/>
    </location>
</feature>
<dbReference type="CDD" id="cd00063">
    <property type="entry name" value="FN3"/>
    <property type="match status" value="1"/>
</dbReference>
<evidence type="ECO:0000313" key="27">
    <source>
        <dbReference type="Proteomes" id="UP001145742"/>
    </source>
</evidence>
<evidence type="ECO:0000256" key="8">
    <source>
        <dbReference type="ARBA" id="ARBA00022658"/>
    </source>
</evidence>
<dbReference type="PROSITE" id="PS50853">
    <property type="entry name" value="FN3"/>
    <property type="match status" value="1"/>
</dbReference>
<dbReference type="SUPFAM" id="SSF56112">
    <property type="entry name" value="Protein kinase-like (PK-like)"/>
    <property type="match status" value="1"/>
</dbReference>
<comment type="catalytic activity">
    <reaction evidence="18">
        <text>orotidine 5'-phosphate + H(+) = UMP + CO2</text>
        <dbReference type="Rhea" id="RHEA:11596"/>
        <dbReference type="ChEBI" id="CHEBI:15378"/>
        <dbReference type="ChEBI" id="CHEBI:16526"/>
        <dbReference type="ChEBI" id="CHEBI:57538"/>
        <dbReference type="ChEBI" id="CHEBI:57865"/>
        <dbReference type="EC" id="4.1.1.23"/>
    </reaction>
</comment>
<dbReference type="Pfam" id="PF07679">
    <property type="entry name" value="I-set"/>
    <property type="match status" value="1"/>
</dbReference>
<dbReference type="SMART" id="SM00934">
    <property type="entry name" value="OMPdecase"/>
    <property type="match status" value="1"/>
</dbReference>